<keyword evidence="3" id="KW-1185">Reference proteome</keyword>
<sequence length="719" mass="81933">MPDNSVVAPIVTMQSRTTTSVLEQPSRETPQQSVEEQSQQPFPSEVPQPVPRPRDFFQRTPPVFQSSGLASRVPFKVRANPLVDRSHPDFVRIERYFFTLLRNTNLTIQEILENTFEPHEICLIEPVSHPPELVRLQKANSIRYQQILETRFKGHAPTLQLKLALLYFGLPVAPMKPGLSQTLVITDLDFLEDKLEVTADPLGFLDEYAERAYGDPIRHVPDRHFLRLPQAQEFTSLRFRPKFDLDFSSLNLRGGASPTEMEWEPEGDATPDLEAGSVRIFGYQGSVLVEPTSSAYESFVGAVDLLLGLRYQYNYSIRLQVWDQYSSDTEPIVQETGMIYQKKNKPSDDDKIYILVERLFSKGNVGGRYCGFVLFDKEEPPAFYQPSQEVDRYLVRVWDDSSKNMAYMKVPTALSPNHKPNQFSYEYLRAMRVLFPNSSHRYLQFAASEGELTYGLLDPPPGVWGKVIQDQTKKTELPLLAFIGMYVPDDVIPVFIPGFYSYDADFSVSVGVPPVTALSRDDLNLDGNNETVGLAKLISAVNAANPFATSERRKIGIEVWLPGDEFLNPTYSGKFINLATTEINPQTIYNWKVAVRAYQAPRVHAEPGKVGIVARPVYSTYKFTAKNDAKRQFSVNLNDIQLSEFKEEVKSKLFPRYQPDLKTLALHLVQSTWSKNQLDFVVRADTDDSEWAWIVRHITEPDIIISIEYWPNDWGKSSR</sequence>
<feature type="compositionally biased region" description="Polar residues" evidence="1">
    <location>
        <begin position="12"/>
        <end position="29"/>
    </location>
</feature>
<gene>
    <name evidence="2" type="ORF">Daesc_009769</name>
</gene>
<dbReference type="EMBL" id="JBANMG010000009">
    <property type="protein sequence ID" value="KAK6949685.1"/>
    <property type="molecule type" value="Genomic_DNA"/>
</dbReference>
<protein>
    <submittedName>
        <fullName evidence="2">Uncharacterized protein</fullName>
    </submittedName>
</protein>
<dbReference type="Proteomes" id="UP001369815">
    <property type="component" value="Unassembled WGS sequence"/>
</dbReference>
<evidence type="ECO:0000313" key="2">
    <source>
        <dbReference type="EMBL" id="KAK6949685.1"/>
    </source>
</evidence>
<accession>A0AAX6MAK4</accession>
<feature type="compositionally biased region" description="Low complexity" evidence="1">
    <location>
        <begin position="30"/>
        <end position="43"/>
    </location>
</feature>
<dbReference type="AlphaFoldDB" id="A0AAX6MAK4"/>
<feature type="region of interest" description="Disordered" evidence="1">
    <location>
        <begin position="1"/>
        <end position="58"/>
    </location>
</feature>
<proteinExistence type="predicted"/>
<evidence type="ECO:0000256" key="1">
    <source>
        <dbReference type="SAM" id="MobiDB-lite"/>
    </source>
</evidence>
<comment type="caution">
    <text evidence="2">The sequence shown here is derived from an EMBL/GenBank/DDBJ whole genome shotgun (WGS) entry which is preliminary data.</text>
</comment>
<evidence type="ECO:0000313" key="3">
    <source>
        <dbReference type="Proteomes" id="UP001369815"/>
    </source>
</evidence>
<reference evidence="2 3" key="1">
    <citation type="journal article" date="2024" name="Front Chem Biol">
        <title>Unveiling the potential of Daldinia eschscholtzii MFLUCC 19-0629 through bioactivity and bioinformatics studies for enhanced sustainable agriculture production.</title>
        <authorList>
            <person name="Brooks S."/>
            <person name="Weaver J.A."/>
            <person name="Klomchit A."/>
            <person name="Alharthi S.A."/>
            <person name="Onlamun T."/>
            <person name="Nurani R."/>
            <person name="Vong T.K."/>
            <person name="Alberti F."/>
            <person name="Greco C."/>
        </authorList>
    </citation>
    <scope>NUCLEOTIDE SEQUENCE [LARGE SCALE GENOMIC DNA]</scope>
    <source>
        <strain evidence="2">MFLUCC 19-0629</strain>
    </source>
</reference>
<name>A0AAX6MAK4_9PEZI</name>
<organism evidence="2 3">
    <name type="scientific">Daldinia eschscholtzii</name>
    <dbReference type="NCBI Taxonomy" id="292717"/>
    <lineage>
        <taxon>Eukaryota</taxon>
        <taxon>Fungi</taxon>
        <taxon>Dikarya</taxon>
        <taxon>Ascomycota</taxon>
        <taxon>Pezizomycotina</taxon>
        <taxon>Sordariomycetes</taxon>
        <taxon>Xylariomycetidae</taxon>
        <taxon>Xylariales</taxon>
        <taxon>Hypoxylaceae</taxon>
        <taxon>Daldinia</taxon>
    </lineage>
</organism>